<evidence type="ECO:0000313" key="3">
    <source>
        <dbReference type="Proteomes" id="UP000824037"/>
    </source>
</evidence>
<gene>
    <name evidence="2" type="ORF">H9815_05390</name>
</gene>
<accession>A0A9D2ED80</accession>
<dbReference type="EMBL" id="DXBY01000085">
    <property type="protein sequence ID" value="HIZ35190.1"/>
    <property type="molecule type" value="Genomic_DNA"/>
</dbReference>
<sequence length="137" mass="14280">MNTSTSPSPLLALQERRLRAVLLIDAAVTGANGLAYVAAATLLTTLLGPPVPILIGIGTFLVCYAIVILVVGRARSIPPAGVMFAIVLNIAWPVASVIYVIAADWLTPAGRVWGVLQALVVLGFAAAQVIGLRRIRS</sequence>
<keyword evidence="1" id="KW-0812">Transmembrane</keyword>
<feature type="transmembrane region" description="Helical" evidence="1">
    <location>
        <begin position="112"/>
        <end position="132"/>
    </location>
</feature>
<proteinExistence type="predicted"/>
<keyword evidence="1" id="KW-0472">Membrane</keyword>
<comment type="caution">
    <text evidence="2">The sequence shown here is derived from an EMBL/GenBank/DDBJ whole genome shotgun (WGS) entry which is preliminary data.</text>
</comment>
<reference evidence="2" key="1">
    <citation type="journal article" date="2021" name="PeerJ">
        <title>Extensive microbial diversity within the chicken gut microbiome revealed by metagenomics and culture.</title>
        <authorList>
            <person name="Gilroy R."/>
            <person name="Ravi A."/>
            <person name="Getino M."/>
            <person name="Pursley I."/>
            <person name="Horton D.L."/>
            <person name="Alikhan N.F."/>
            <person name="Baker D."/>
            <person name="Gharbi K."/>
            <person name="Hall N."/>
            <person name="Watson M."/>
            <person name="Adriaenssens E.M."/>
            <person name="Foster-Nyarko E."/>
            <person name="Jarju S."/>
            <person name="Secka A."/>
            <person name="Antonio M."/>
            <person name="Oren A."/>
            <person name="Chaudhuri R.R."/>
            <person name="La Ragione R."/>
            <person name="Hildebrand F."/>
            <person name="Pallen M.J."/>
        </authorList>
    </citation>
    <scope>NUCLEOTIDE SEQUENCE</scope>
    <source>
        <strain evidence="2">ChiGjej4B4-7305</strain>
    </source>
</reference>
<evidence type="ECO:0000256" key="1">
    <source>
        <dbReference type="SAM" id="Phobius"/>
    </source>
</evidence>
<feature type="transmembrane region" description="Helical" evidence="1">
    <location>
        <begin position="53"/>
        <end position="72"/>
    </location>
</feature>
<reference evidence="2" key="2">
    <citation type="submission" date="2021-04" db="EMBL/GenBank/DDBJ databases">
        <authorList>
            <person name="Gilroy R."/>
        </authorList>
    </citation>
    <scope>NUCLEOTIDE SEQUENCE</scope>
    <source>
        <strain evidence="2">ChiGjej4B4-7305</strain>
    </source>
</reference>
<keyword evidence="1" id="KW-1133">Transmembrane helix</keyword>
<dbReference type="Proteomes" id="UP000824037">
    <property type="component" value="Unassembled WGS sequence"/>
</dbReference>
<feature type="transmembrane region" description="Helical" evidence="1">
    <location>
        <begin position="84"/>
        <end position="106"/>
    </location>
</feature>
<evidence type="ECO:0008006" key="4">
    <source>
        <dbReference type="Google" id="ProtNLM"/>
    </source>
</evidence>
<dbReference type="AlphaFoldDB" id="A0A9D2ED80"/>
<organism evidence="2 3">
    <name type="scientific">Candidatus Ruania gallistercoris</name>
    <dbReference type="NCBI Taxonomy" id="2838746"/>
    <lineage>
        <taxon>Bacteria</taxon>
        <taxon>Bacillati</taxon>
        <taxon>Actinomycetota</taxon>
        <taxon>Actinomycetes</taxon>
        <taxon>Micrococcales</taxon>
        <taxon>Ruaniaceae</taxon>
        <taxon>Ruania</taxon>
    </lineage>
</organism>
<name>A0A9D2ED80_9MICO</name>
<evidence type="ECO:0000313" key="2">
    <source>
        <dbReference type="EMBL" id="HIZ35190.1"/>
    </source>
</evidence>
<feature type="transmembrane region" description="Helical" evidence="1">
    <location>
        <begin position="21"/>
        <end position="47"/>
    </location>
</feature>
<protein>
    <recommendedName>
        <fullName evidence="4">Integral membrane protein</fullName>
    </recommendedName>
</protein>